<accession>A0ABS0KRT9</accession>
<dbReference type="RefSeq" id="WP_196913445.1">
    <property type="nucleotide sequence ID" value="NZ_CP120376.1"/>
</dbReference>
<protein>
    <submittedName>
        <fullName evidence="2">Uncharacterized protein</fullName>
    </submittedName>
</protein>
<feature type="region of interest" description="Disordered" evidence="1">
    <location>
        <begin position="39"/>
        <end position="71"/>
    </location>
</feature>
<evidence type="ECO:0000256" key="1">
    <source>
        <dbReference type="SAM" id="MobiDB-lite"/>
    </source>
</evidence>
<gene>
    <name evidence="2" type="ORF">I5I61_25345</name>
</gene>
<organism evidence="2 3">
    <name type="scientific">Pseudomonas nitroreducens</name>
    <dbReference type="NCBI Taxonomy" id="46680"/>
    <lineage>
        <taxon>Bacteria</taxon>
        <taxon>Pseudomonadati</taxon>
        <taxon>Pseudomonadota</taxon>
        <taxon>Gammaproteobacteria</taxon>
        <taxon>Pseudomonadales</taxon>
        <taxon>Pseudomonadaceae</taxon>
        <taxon>Pseudomonas</taxon>
    </lineage>
</organism>
<dbReference type="Proteomes" id="UP000608450">
    <property type="component" value="Unassembled WGS sequence"/>
</dbReference>
<sequence length="125" mass="13932">MSLADERRAIARGISEARQATQLVSDLNSLQDQRRSIRTLNELERRGARPATPGRGVWKAPATSGGGGIAGPLQEVDLSKREYFEYRNVPTSDGLFVFLEQSIKKVVLRDANNVDTEFIYLQEPV</sequence>
<dbReference type="EMBL" id="JADTFC010000087">
    <property type="protein sequence ID" value="MBG6290797.1"/>
    <property type="molecule type" value="Genomic_DNA"/>
</dbReference>
<evidence type="ECO:0000313" key="2">
    <source>
        <dbReference type="EMBL" id="MBG6290797.1"/>
    </source>
</evidence>
<keyword evidence="3" id="KW-1185">Reference proteome</keyword>
<name>A0ABS0KRT9_PSENT</name>
<reference evidence="2 3" key="1">
    <citation type="submission" date="2020-11" db="EMBL/GenBank/DDBJ databases">
        <title>Enhanced detection system for hospital associated transmission using whole genome sequencing surveillance.</title>
        <authorList>
            <person name="Harrison L.H."/>
            <person name="Van Tyne D."/>
            <person name="Marsh J.W."/>
            <person name="Griffith M.P."/>
            <person name="Snyder D.J."/>
            <person name="Cooper V.S."/>
            <person name="Mustapha M."/>
        </authorList>
    </citation>
    <scope>NUCLEOTIDE SEQUENCE [LARGE SCALE GENOMIC DNA]</scope>
    <source>
        <strain evidence="2 3">PSA00705</strain>
    </source>
</reference>
<comment type="caution">
    <text evidence="2">The sequence shown here is derived from an EMBL/GenBank/DDBJ whole genome shotgun (WGS) entry which is preliminary data.</text>
</comment>
<proteinExistence type="predicted"/>
<evidence type="ECO:0000313" key="3">
    <source>
        <dbReference type="Proteomes" id="UP000608450"/>
    </source>
</evidence>